<gene>
    <name evidence="3" type="primary">kdpD_1</name>
    <name evidence="3" type="ORF">NCTC9419_03947</name>
</gene>
<evidence type="ECO:0000256" key="1">
    <source>
        <dbReference type="ARBA" id="ARBA00022553"/>
    </source>
</evidence>
<dbReference type="SUPFAM" id="SSF55874">
    <property type="entry name" value="ATPase domain of HSP90 chaperone/DNA topoisomerase II/histidine kinase"/>
    <property type="match status" value="1"/>
</dbReference>
<evidence type="ECO:0000259" key="2">
    <source>
        <dbReference type="PROSITE" id="PS50109"/>
    </source>
</evidence>
<dbReference type="EC" id="2.7.13.3" evidence="3"/>
<dbReference type="PANTHER" id="PTHR45569:SF1">
    <property type="entry name" value="SENSOR PROTEIN KDPD"/>
    <property type="match status" value="1"/>
</dbReference>
<proteinExistence type="predicted"/>
<keyword evidence="1" id="KW-0597">Phosphoprotein</keyword>
<dbReference type="Gene3D" id="3.30.565.10">
    <property type="entry name" value="Histidine kinase-like ATPase, C-terminal domain"/>
    <property type="match status" value="1"/>
</dbReference>
<protein>
    <submittedName>
        <fullName evidence="3">Sensor protein KdpD</fullName>
        <ecNumber evidence="3">2.7.13.3</ecNumber>
    </submittedName>
</protein>
<dbReference type="InterPro" id="IPR036890">
    <property type="entry name" value="HATPase_C_sf"/>
</dbReference>
<keyword evidence="3" id="KW-0808">Transferase</keyword>
<dbReference type="PANTHER" id="PTHR45569">
    <property type="entry name" value="SENSOR PROTEIN KDPD"/>
    <property type="match status" value="1"/>
</dbReference>
<dbReference type="GO" id="GO:0005886">
    <property type="term" value="C:plasma membrane"/>
    <property type="evidence" value="ECO:0007669"/>
    <property type="project" value="TreeGrafter"/>
</dbReference>
<dbReference type="EMBL" id="LR134155">
    <property type="protein sequence ID" value="VEA72342.1"/>
    <property type="molecule type" value="Genomic_DNA"/>
</dbReference>
<dbReference type="PROSITE" id="PS50109">
    <property type="entry name" value="HIS_KIN"/>
    <property type="match status" value="1"/>
</dbReference>
<dbReference type="AlphaFoldDB" id="A0A3S4JTU4"/>
<sequence>MLSTTRLVNNLLDMARIQSGGFILRKEWQSLEEIVGASLHMLEPIFNQHEIKVELPDEMVLINCDGSLLERVFTNLLENADKYAGQDAIIGIRARTLPEWLEVEIWDNGPALPPSKGCISSTNSPAAIKNPPFPASVWGWRSAARLSSCTAGGSGRIAAATAAPALSFCCRWKACRKWTAQTSIYKRGQG</sequence>
<dbReference type="Proteomes" id="UP000271603">
    <property type="component" value="Chromosome"/>
</dbReference>
<dbReference type="Pfam" id="PF02518">
    <property type="entry name" value="HATPase_c"/>
    <property type="match status" value="1"/>
</dbReference>
<dbReference type="InterPro" id="IPR052023">
    <property type="entry name" value="Histidine_kinase_KdpD"/>
</dbReference>
<dbReference type="GO" id="GO:0000155">
    <property type="term" value="F:phosphorelay sensor kinase activity"/>
    <property type="evidence" value="ECO:0007669"/>
    <property type="project" value="TreeGrafter"/>
</dbReference>
<feature type="domain" description="Histidine kinase" evidence="2">
    <location>
        <begin position="1"/>
        <end position="115"/>
    </location>
</feature>
<dbReference type="InterPro" id="IPR003594">
    <property type="entry name" value="HATPase_dom"/>
</dbReference>
<evidence type="ECO:0000313" key="3">
    <source>
        <dbReference type="EMBL" id="VEA72342.1"/>
    </source>
</evidence>
<organism evidence="3 4">
    <name type="scientific">Serratia rubidaea</name>
    <name type="common">Serratia marinorubra</name>
    <dbReference type="NCBI Taxonomy" id="61652"/>
    <lineage>
        <taxon>Bacteria</taxon>
        <taxon>Pseudomonadati</taxon>
        <taxon>Pseudomonadota</taxon>
        <taxon>Gammaproteobacteria</taxon>
        <taxon>Enterobacterales</taxon>
        <taxon>Yersiniaceae</taxon>
        <taxon>Serratia</taxon>
    </lineage>
</organism>
<reference evidence="3 4" key="1">
    <citation type="submission" date="2018-12" db="EMBL/GenBank/DDBJ databases">
        <authorList>
            <consortium name="Pathogen Informatics"/>
        </authorList>
    </citation>
    <scope>NUCLEOTIDE SEQUENCE [LARGE SCALE GENOMIC DNA]</scope>
    <source>
        <strain evidence="3 4">NCTC9419</strain>
    </source>
</reference>
<evidence type="ECO:0000313" key="4">
    <source>
        <dbReference type="Proteomes" id="UP000271603"/>
    </source>
</evidence>
<name>A0A3S4JTU4_SERRU</name>
<dbReference type="InterPro" id="IPR005467">
    <property type="entry name" value="His_kinase_dom"/>
</dbReference>
<accession>A0A3S4JTU4</accession>